<name>A0A9K3DA92_9EUKA</name>
<evidence type="ECO:0000313" key="2">
    <source>
        <dbReference type="EMBL" id="GIQ90143.1"/>
    </source>
</evidence>
<sequence length="108" mass="12650">RAQALALVACISWFFSWLFFIPTICNVVAGAMALKYIKEVLVAVGAKYPAVHQQFLMKLTNQTMYVKVSFVVSIVWLCCFWILPSFIYWCIFWIIPVPYIMTAYWFME</sequence>
<keyword evidence="3" id="KW-1185">Reference proteome</keyword>
<comment type="caution">
    <text evidence="2">The sequence shown here is derived from an EMBL/GenBank/DDBJ whole genome shotgun (WGS) entry which is preliminary data.</text>
</comment>
<feature type="non-terminal residue" evidence="2">
    <location>
        <position position="108"/>
    </location>
</feature>
<feature type="non-terminal residue" evidence="2">
    <location>
        <position position="1"/>
    </location>
</feature>
<organism evidence="2 3">
    <name type="scientific">Kipferlia bialata</name>
    <dbReference type="NCBI Taxonomy" id="797122"/>
    <lineage>
        <taxon>Eukaryota</taxon>
        <taxon>Metamonada</taxon>
        <taxon>Carpediemonas-like organisms</taxon>
        <taxon>Kipferlia</taxon>
    </lineage>
</organism>
<protein>
    <submittedName>
        <fullName evidence="2">Uncharacterized protein</fullName>
    </submittedName>
</protein>
<dbReference type="AlphaFoldDB" id="A0A9K3DA92"/>
<accession>A0A9K3DA92</accession>
<reference evidence="2 3" key="1">
    <citation type="journal article" date="2018" name="PLoS ONE">
        <title>The draft genome of Kipferlia bialata reveals reductive genome evolution in fornicate parasites.</title>
        <authorList>
            <person name="Tanifuji G."/>
            <person name="Takabayashi S."/>
            <person name="Kume K."/>
            <person name="Takagi M."/>
            <person name="Nakayama T."/>
            <person name="Kamikawa R."/>
            <person name="Inagaki Y."/>
            <person name="Hashimoto T."/>
        </authorList>
    </citation>
    <scope>NUCLEOTIDE SEQUENCE [LARGE SCALE GENOMIC DNA]</scope>
    <source>
        <strain evidence="2">NY0173</strain>
    </source>
</reference>
<keyword evidence="1" id="KW-0812">Transmembrane</keyword>
<dbReference type="Proteomes" id="UP000265618">
    <property type="component" value="Unassembled WGS sequence"/>
</dbReference>
<proteinExistence type="predicted"/>
<gene>
    <name evidence="2" type="ORF">KIPB_012819</name>
</gene>
<evidence type="ECO:0000256" key="1">
    <source>
        <dbReference type="SAM" id="Phobius"/>
    </source>
</evidence>
<feature type="transmembrane region" description="Helical" evidence="1">
    <location>
        <begin position="64"/>
        <end position="83"/>
    </location>
</feature>
<keyword evidence="1" id="KW-1133">Transmembrane helix</keyword>
<keyword evidence="1" id="KW-0472">Membrane</keyword>
<evidence type="ECO:0000313" key="3">
    <source>
        <dbReference type="Proteomes" id="UP000265618"/>
    </source>
</evidence>
<feature type="transmembrane region" description="Helical" evidence="1">
    <location>
        <begin position="90"/>
        <end position="107"/>
    </location>
</feature>
<dbReference type="EMBL" id="BDIP01005815">
    <property type="protein sequence ID" value="GIQ90143.1"/>
    <property type="molecule type" value="Genomic_DNA"/>
</dbReference>